<dbReference type="InterPro" id="IPR027417">
    <property type="entry name" value="P-loop_NTPase"/>
</dbReference>
<feature type="region of interest" description="Disordered" evidence="4">
    <location>
        <begin position="378"/>
        <end position="435"/>
    </location>
</feature>
<keyword evidence="3" id="KW-0418">Kinase</keyword>
<dbReference type="PANTHER" id="PTHR23359">
    <property type="entry name" value="NUCLEOTIDE KINASE"/>
    <property type="match status" value="1"/>
</dbReference>
<dbReference type="SUPFAM" id="SSF52540">
    <property type="entry name" value="P-loop containing nucleoside triphosphate hydrolases"/>
    <property type="match status" value="2"/>
</dbReference>
<dbReference type="SUPFAM" id="SSF47391">
    <property type="entry name" value="Dimerization-anchoring domain of cAMP-dependent PK regulatory subunit"/>
    <property type="match status" value="1"/>
</dbReference>
<evidence type="ECO:0000256" key="3">
    <source>
        <dbReference type="ARBA" id="ARBA00022777"/>
    </source>
</evidence>
<gene>
    <name evidence="5" type="ORF">KUTeg_021592</name>
</gene>
<protein>
    <recommendedName>
        <fullName evidence="7">Adenylate kinase isoenzyme 5</fullName>
    </recommendedName>
</protein>
<evidence type="ECO:0008006" key="7">
    <source>
        <dbReference type="Google" id="ProtNLM"/>
    </source>
</evidence>
<reference evidence="5 6" key="1">
    <citation type="submission" date="2022-12" db="EMBL/GenBank/DDBJ databases">
        <title>Chromosome-level genome of Tegillarca granosa.</title>
        <authorList>
            <person name="Kim J."/>
        </authorList>
    </citation>
    <scope>NUCLEOTIDE SEQUENCE [LARGE SCALE GENOMIC DNA]</scope>
    <source>
        <strain evidence="5">Teg-2019</strain>
        <tissue evidence="5">Adductor muscle</tissue>
    </source>
</reference>
<dbReference type="Proteomes" id="UP001217089">
    <property type="component" value="Unassembled WGS sequence"/>
</dbReference>
<evidence type="ECO:0000256" key="1">
    <source>
        <dbReference type="ARBA" id="ARBA00022679"/>
    </source>
</evidence>
<evidence type="ECO:0000256" key="4">
    <source>
        <dbReference type="SAM" id="MobiDB-lite"/>
    </source>
</evidence>
<proteinExistence type="predicted"/>
<dbReference type="Pfam" id="PF00406">
    <property type="entry name" value="ADK"/>
    <property type="match status" value="1"/>
</dbReference>
<dbReference type="Gene3D" id="3.40.50.300">
    <property type="entry name" value="P-loop containing nucleotide triphosphate hydrolases"/>
    <property type="match status" value="2"/>
</dbReference>
<sequence>MLNAKIPRKKTTYIRVRSGKMTTEDAKSYLSKREVPRLFESLMTGLMYHRPTDHIQYLIDCLEKVKAQGPDNITWSSFVDIRRTKTPLPPIPPENGKRPRSRPGSRPGSRTKTPGKIEGYPRDGNQVEEYDKVIGRLDMVVMLDAEEHTCTERLLKRGFETDNMEDNLRAISRRIAAFKQNTLPTCKHYDDLGMVHIVDAERDVKEVCKDVEKLFVNLISGAWKKDYAVHPSLKPEPKSPDTSEKKTPSDSTPTKKIDLSNMVVGVPQPPEIVNKDEGRKPNLPQCPILFLAGGPGSGKGVQGKKIVERYKGMVHLSIGDLLRSSVLDKGSAEDKWGAIGSLVEKGEMAPEFNGDRDIDEIFYDITQVLDMAFFGDRKKKAKDENSPKDDTQNKQEVNEEVIAPKEASTTGGGEGNPQHTAKLDEAAQQAQGSAG</sequence>
<keyword evidence="6" id="KW-1185">Reference proteome</keyword>
<dbReference type="EMBL" id="JARBDR010000919">
    <property type="protein sequence ID" value="KAJ8300073.1"/>
    <property type="molecule type" value="Genomic_DNA"/>
</dbReference>
<comment type="caution">
    <text evidence="5">The sequence shown here is derived from an EMBL/GenBank/DDBJ whole genome shotgun (WGS) entry which is preliminary data.</text>
</comment>
<evidence type="ECO:0000313" key="6">
    <source>
        <dbReference type="Proteomes" id="UP001217089"/>
    </source>
</evidence>
<feature type="compositionally biased region" description="Basic and acidic residues" evidence="4">
    <location>
        <begin position="381"/>
        <end position="397"/>
    </location>
</feature>
<organism evidence="5 6">
    <name type="scientific">Tegillarca granosa</name>
    <name type="common">Malaysian cockle</name>
    <name type="synonym">Anadara granosa</name>
    <dbReference type="NCBI Taxonomy" id="220873"/>
    <lineage>
        <taxon>Eukaryota</taxon>
        <taxon>Metazoa</taxon>
        <taxon>Spiralia</taxon>
        <taxon>Lophotrochozoa</taxon>
        <taxon>Mollusca</taxon>
        <taxon>Bivalvia</taxon>
        <taxon>Autobranchia</taxon>
        <taxon>Pteriomorphia</taxon>
        <taxon>Arcoida</taxon>
        <taxon>Arcoidea</taxon>
        <taxon>Arcidae</taxon>
        <taxon>Tegillarca</taxon>
    </lineage>
</organism>
<evidence type="ECO:0000256" key="2">
    <source>
        <dbReference type="ARBA" id="ARBA00022741"/>
    </source>
</evidence>
<name>A0ABQ9E9V0_TEGGR</name>
<accession>A0ABQ9E9V0</accession>
<dbReference type="CDD" id="cd22978">
    <property type="entry name" value="DD_AK5"/>
    <property type="match status" value="1"/>
</dbReference>
<dbReference type="Pfam" id="PF13207">
    <property type="entry name" value="AAA_17"/>
    <property type="match status" value="1"/>
</dbReference>
<dbReference type="InterPro" id="IPR000850">
    <property type="entry name" value="Adenylat/UMP-CMP_kin"/>
</dbReference>
<keyword evidence="2" id="KW-0547">Nucleotide-binding</keyword>
<evidence type="ECO:0000313" key="5">
    <source>
        <dbReference type="EMBL" id="KAJ8300073.1"/>
    </source>
</evidence>
<keyword evidence="1" id="KW-0808">Transferase</keyword>
<feature type="region of interest" description="Disordered" evidence="4">
    <location>
        <begin position="84"/>
        <end position="124"/>
    </location>
</feature>
<feature type="region of interest" description="Disordered" evidence="4">
    <location>
        <begin position="230"/>
        <end position="257"/>
    </location>
</feature>